<dbReference type="Gene3D" id="1.50.10.10">
    <property type="match status" value="1"/>
</dbReference>
<organism evidence="5 6">
    <name type="scientific">Chitinophaga caseinilytica</name>
    <dbReference type="NCBI Taxonomy" id="2267521"/>
    <lineage>
        <taxon>Bacteria</taxon>
        <taxon>Pseudomonadati</taxon>
        <taxon>Bacteroidota</taxon>
        <taxon>Chitinophagia</taxon>
        <taxon>Chitinophagales</taxon>
        <taxon>Chitinophagaceae</taxon>
        <taxon>Chitinophaga</taxon>
    </lineage>
</organism>
<dbReference type="SUPFAM" id="SSF48208">
    <property type="entry name" value="Six-hairpin glycosidases"/>
    <property type="match status" value="1"/>
</dbReference>
<dbReference type="InterPro" id="IPR016518">
    <property type="entry name" value="Alpha-L-fucosidase"/>
</dbReference>
<dbReference type="RefSeq" id="WP_341839197.1">
    <property type="nucleotide sequence ID" value="NZ_CP149792.1"/>
</dbReference>
<dbReference type="InterPro" id="IPR054363">
    <property type="entry name" value="GH95_cat"/>
</dbReference>
<dbReference type="InterPro" id="IPR012341">
    <property type="entry name" value="6hp_glycosidase-like_sf"/>
</dbReference>
<dbReference type="InterPro" id="IPR008928">
    <property type="entry name" value="6-hairpin_glycosidase_sf"/>
</dbReference>
<evidence type="ECO:0000313" key="6">
    <source>
        <dbReference type="Proteomes" id="UP001449657"/>
    </source>
</evidence>
<keyword evidence="5" id="KW-0378">Hydrolase</keyword>
<dbReference type="EMBL" id="CP150096">
    <property type="protein sequence ID" value="WZN44415.1"/>
    <property type="molecule type" value="Genomic_DNA"/>
</dbReference>
<dbReference type="PANTHER" id="PTHR31084">
    <property type="entry name" value="ALPHA-L-FUCOSIDASE 2"/>
    <property type="match status" value="1"/>
</dbReference>
<evidence type="ECO:0000259" key="2">
    <source>
        <dbReference type="Pfam" id="PF14498"/>
    </source>
</evidence>
<gene>
    <name evidence="5" type="ORF">WJU22_16085</name>
</gene>
<dbReference type="Pfam" id="PF21307">
    <property type="entry name" value="Glyco_hydro_95_C"/>
    <property type="match status" value="1"/>
</dbReference>
<feature type="domain" description="Alpha fucosidase A-like C-terminal" evidence="3">
    <location>
        <begin position="728"/>
        <end position="801"/>
    </location>
</feature>
<dbReference type="Pfam" id="PF14498">
    <property type="entry name" value="Glyco_hyd_65N_2"/>
    <property type="match status" value="1"/>
</dbReference>
<dbReference type="Proteomes" id="UP001449657">
    <property type="component" value="Chromosome"/>
</dbReference>
<accession>A0ABZ2YWS3</accession>
<dbReference type="GO" id="GO:0016787">
    <property type="term" value="F:hydrolase activity"/>
    <property type="evidence" value="ECO:0007669"/>
    <property type="project" value="UniProtKB-KW"/>
</dbReference>
<reference evidence="5 6" key="1">
    <citation type="submission" date="2024-03" db="EMBL/GenBank/DDBJ databases">
        <title>Chitinophaga caseinilytica sp. nov., a casein hydrolysing bacterium isolated from forest soil.</title>
        <authorList>
            <person name="Lee D.S."/>
            <person name="Han D.M."/>
            <person name="Baek J.H."/>
            <person name="Choi D.G."/>
            <person name="Jeon J.H."/>
            <person name="Jeon C.O."/>
        </authorList>
    </citation>
    <scope>NUCLEOTIDE SEQUENCE [LARGE SCALE GENOMIC DNA]</scope>
    <source>
        <strain evidence="5 6">KACC 19118</strain>
    </source>
</reference>
<feature type="chain" id="PRO_5046371078" evidence="1">
    <location>
        <begin position="24"/>
        <end position="808"/>
    </location>
</feature>
<dbReference type="PIRSF" id="PIRSF007663">
    <property type="entry name" value="UCP007663"/>
    <property type="match status" value="1"/>
</dbReference>
<proteinExistence type="predicted"/>
<evidence type="ECO:0000259" key="4">
    <source>
        <dbReference type="Pfam" id="PF22124"/>
    </source>
</evidence>
<sequence length="808" mass="89415">MYLFKRWLCAPLVCLLLATAAYAQNNKAGRIWYTTPANAAVKDNPDGWVSDPEWLKALPVGNGHIGAMVFGDVQRERIQLNEMTLWSGSMDEGDNPEASKYLPQIRELLFQGKYREATELTNKTQITKGKGSGHGNGANVPFGCFQTLGDLWLDFPSRQPYTNYYRELDLMNGIALSRFTQDGVTFTREVFASHPAKALVVRLTASKPGAIHFDVSIDRPERYTTTAKGNALLMEGVMNDGRGGEGMRYKTYVSPVLTGGTVKAADGRLQIRNATAVTLVVTAKTSYRQHYPDFHNPGFATELEAITRAAVATPYAKLKQAHTADFSGMMKRVDFQLDGSTNDIPTDQLLKKNFDTKNEQVLYPLYFQFGRYLLLSSSRAGGLPANLQGIWANKIQTPWNGDYHTDINVQMNYWPAEVANLSESHVPLMDLIAMLSGPGKKTGKIQYGIDGWALHPITNIWGYTSPGESASWGMHIGGGAWIMQHVWEHYAFTRDRAFLAKAYPLLKDASSFYLGWLVKHPKTGKLVSGPSPSPENTFKAPDGSNAQISMGPAHDQQVIYDLFDHTLQSAKILGMPDDEFLAKVADAKANLARPQIGPDGRLMEWAEAFAEVEPLHRHLSHLFAFYPGNEITLHKTPELAQAVRKSLEARGDAGVGWTYAWKIALWARLQDGDRALSILNNQLRPTSATDTRYNDGGGTYHNLFDACPPFQIDGNFGVIAGIAEMLIQSHEDFIELLPALPSAWKDGHVKGLVARGNFVVEMQWKDGKLAKAAILSRSGTPCKVKYGNKIVDVSVKRGQQVQVAQLFQ</sequence>
<dbReference type="PANTHER" id="PTHR31084:SF0">
    <property type="entry name" value="ALPHA-L-FUCOSIDASE 2"/>
    <property type="match status" value="1"/>
</dbReference>
<feature type="signal peptide" evidence="1">
    <location>
        <begin position="1"/>
        <end position="23"/>
    </location>
</feature>
<dbReference type="InterPro" id="IPR049053">
    <property type="entry name" value="AFCA-like_C"/>
</dbReference>
<evidence type="ECO:0000313" key="5">
    <source>
        <dbReference type="EMBL" id="WZN44415.1"/>
    </source>
</evidence>
<dbReference type="Pfam" id="PF22124">
    <property type="entry name" value="Glyco_hydro_95_cat"/>
    <property type="match status" value="1"/>
</dbReference>
<protein>
    <submittedName>
        <fullName evidence="5">Glycoside hydrolase family 95 protein</fullName>
    </submittedName>
</protein>
<dbReference type="Gene3D" id="2.70.98.50">
    <property type="entry name" value="putative glycoside hydrolase family protein from bacillus halodurans"/>
    <property type="match status" value="1"/>
</dbReference>
<name>A0ABZ2YWS3_9BACT</name>
<feature type="domain" description="Glycosyl hydrolase family 95 N-terminal" evidence="2">
    <location>
        <begin position="31"/>
        <end position="289"/>
    </location>
</feature>
<feature type="domain" description="Glycosyl hydrolase family 95 catalytic" evidence="4">
    <location>
        <begin position="315"/>
        <end position="726"/>
    </location>
</feature>
<evidence type="ECO:0000256" key="1">
    <source>
        <dbReference type="SAM" id="SignalP"/>
    </source>
</evidence>
<dbReference type="InterPro" id="IPR027414">
    <property type="entry name" value="GH95_N_dom"/>
</dbReference>
<keyword evidence="1" id="KW-0732">Signal</keyword>
<evidence type="ECO:0000259" key="3">
    <source>
        <dbReference type="Pfam" id="PF21307"/>
    </source>
</evidence>
<keyword evidence="6" id="KW-1185">Reference proteome</keyword>